<dbReference type="AlphaFoldDB" id="A0A5A7M879"/>
<accession>A0A5A7M879</accession>
<evidence type="ECO:0000256" key="5">
    <source>
        <dbReference type="ARBA" id="ARBA00022723"/>
    </source>
</evidence>
<dbReference type="SMART" id="SM00928">
    <property type="entry name" value="NADH_4Fe-4S"/>
    <property type="match status" value="1"/>
</dbReference>
<dbReference type="InterPro" id="IPR041921">
    <property type="entry name" value="NuoE_N"/>
</dbReference>
<evidence type="ECO:0000256" key="3">
    <source>
        <dbReference type="ARBA" id="ARBA00007523"/>
    </source>
</evidence>
<comment type="caution">
    <text evidence="9">The sequence shown here is derived from an EMBL/GenBank/DDBJ whole genome shotgun (WGS) entry which is preliminary data.</text>
</comment>
<dbReference type="PANTHER" id="PTHR43578">
    <property type="entry name" value="NADH-QUINONE OXIDOREDUCTASE SUBUNIT F"/>
    <property type="match status" value="1"/>
</dbReference>
<reference evidence="9 10" key="1">
    <citation type="journal article" date="2019" name="Microbiol. Resour. Announc.">
        <title>Draft Genome Sequence of Comamonas testosteroni TA441, a Bacterium That Has a Cryptic Phenol Degradation Gene Cluster.</title>
        <authorList>
            <person name="Arai H."/>
            <person name="Ishii M."/>
        </authorList>
    </citation>
    <scope>NUCLEOTIDE SEQUENCE [LARGE SCALE GENOMIC DNA]</scope>
    <source>
        <strain evidence="9 10">TA441</strain>
    </source>
</reference>
<dbReference type="InterPro" id="IPR019575">
    <property type="entry name" value="Nuop51_4Fe4S-bd"/>
</dbReference>
<sequence length="714" mass="75414">MPYHPIAQPQESAPLLSPEQQDALTHCLARFGQEPGGLLPLLHSLQDRLGFIPRAAVPVIAEALNLSRAEVHGVVSYYPHLREQPHGRTLIQICRAEACKSRGGDVLFAHAQETLGCQAHGTSADGSVTLEPVYCLGLCAQSPAVMVDESEVHARMTADRLDALLAEIQKNQLETKEDKAQAVIENESVDAVRIYVPRDAAALAVGADAVAQALQRGCAARGLAVELVRNGSRGLLWLETLVEVETAQGRVAYGPVQAADVPGLLDAGMLQGRPHALCHGLTEQMPYLARQERLTFARVGIVDPLSLRDYEAHGGWQGLRAAAAMAPEAIVQQVLDSGLRGRGGAAFPAGIKWKTVAAAESAGTGPQKYIACNADEGDSGTFADRLLMEGDPFCLIEGMAIAGLAVGATQGYIYVRSEYPHAIAMLNAAIARADAAGWLGANVAGSGKAFYLQVRKGAGSYVCGEETAMLESIEGKRGIVRAKPPLPAIEGLFGKPTVINNVITLATVPVIMARGAAFYQGYGMGRSRGTLPFQLAGNIAHGGLVEKAFGLTLRELVQDFGGGTASGRPIKAIQVGGPLGSYVAPEDWDDPLDYEAYAGKGNVVGHGGLVVHDDRADMAQLARYAMEFCAIESCGKCTPCRIGSTRGVEVIDRITRQGGAEHAANVALLESLCDTMQHGSLCAMGGMTPYPVRSALQHYPQDFGIEPVQTVNPA</sequence>
<dbReference type="Proteomes" id="UP000323105">
    <property type="component" value="Unassembled WGS sequence"/>
</dbReference>
<dbReference type="Gene3D" id="6.10.250.1450">
    <property type="match status" value="1"/>
</dbReference>
<organism evidence="9 10">
    <name type="scientific">Comamonas testosteroni</name>
    <name type="common">Pseudomonas testosteroni</name>
    <dbReference type="NCBI Taxonomy" id="285"/>
    <lineage>
        <taxon>Bacteria</taxon>
        <taxon>Pseudomonadati</taxon>
        <taxon>Pseudomonadota</taxon>
        <taxon>Betaproteobacteria</taxon>
        <taxon>Burkholderiales</taxon>
        <taxon>Comamonadaceae</taxon>
        <taxon>Comamonas</taxon>
    </lineage>
</organism>
<evidence type="ECO:0000259" key="8">
    <source>
        <dbReference type="SMART" id="SM00928"/>
    </source>
</evidence>
<dbReference type="Pfam" id="PF10589">
    <property type="entry name" value="NADH_4Fe-4S"/>
    <property type="match status" value="1"/>
</dbReference>
<dbReference type="InterPro" id="IPR011538">
    <property type="entry name" value="Nuo51_FMN-bd"/>
</dbReference>
<dbReference type="SUPFAM" id="SSF140490">
    <property type="entry name" value="Nqo1C-terminal domain-like"/>
    <property type="match status" value="1"/>
</dbReference>
<dbReference type="InterPro" id="IPR001949">
    <property type="entry name" value="NADH-UbQ_OxRdtase_51kDa_CS"/>
</dbReference>
<dbReference type="NCBIfam" id="NF004638">
    <property type="entry name" value="PRK05988.1"/>
    <property type="match status" value="1"/>
</dbReference>
<evidence type="ECO:0000313" key="10">
    <source>
        <dbReference type="Proteomes" id="UP000323105"/>
    </source>
</evidence>
<dbReference type="CDD" id="cd03063">
    <property type="entry name" value="TRX_Fd_FDH_beta"/>
    <property type="match status" value="1"/>
</dbReference>
<evidence type="ECO:0000256" key="4">
    <source>
        <dbReference type="ARBA" id="ARBA00022485"/>
    </source>
</evidence>
<dbReference type="GO" id="GO:0046872">
    <property type="term" value="F:metal ion binding"/>
    <property type="evidence" value="ECO:0007669"/>
    <property type="project" value="UniProtKB-KW"/>
</dbReference>
<evidence type="ECO:0000256" key="1">
    <source>
        <dbReference type="ARBA" id="ARBA00001917"/>
    </source>
</evidence>
<dbReference type="SUPFAM" id="SSF142019">
    <property type="entry name" value="Nqo1 FMN-binding domain-like"/>
    <property type="match status" value="1"/>
</dbReference>
<gene>
    <name evidence="9" type="ORF">CTTA_0079</name>
</gene>
<name>A0A5A7M879_COMTE</name>
<keyword evidence="4" id="KW-0004">4Fe-4S</keyword>
<dbReference type="CDD" id="cd03081">
    <property type="entry name" value="TRX_Fd_NuoE_FDH_gamma"/>
    <property type="match status" value="1"/>
</dbReference>
<evidence type="ECO:0000313" key="9">
    <source>
        <dbReference type="EMBL" id="GEQ73074.1"/>
    </source>
</evidence>
<dbReference type="PROSITE" id="PS00645">
    <property type="entry name" value="COMPLEX1_51K_2"/>
    <property type="match status" value="1"/>
</dbReference>
<dbReference type="RefSeq" id="WP_149354271.1">
    <property type="nucleotide sequence ID" value="NZ_BKBW01000001.1"/>
</dbReference>
<dbReference type="Gene3D" id="1.10.10.1590">
    <property type="entry name" value="NADH-quinone oxidoreductase subunit E"/>
    <property type="match status" value="1"/>
</dbReference>
<dbReference type="Gene3D" id="1.20.1440.230">
    <property type="entry name" value="NADH-ubiquinone oxidoreductase 51kDa subunit, iron-sulphur binding domain"/>
    <property type="match status" value="1"/>
</dbReference>
<dbReference type="GO" id="GO:0051539">
    <property type="term" value="F:4 iron, 4 sulfur cluster binding"/>
    <property type="evidence" value="ECO:0007669"/>
    <property type="project" value="UniProtKB-KW"/>
</dbReference>
<comment type="cofactor">
    <cofactor evidence="2">
        <name>[4Fe-4S] cluster</name>
        <dbReference type="ChEBI" id="CHEBI:49883"/>
    </cofactor>
</comment>
<dbReference type="FunFam" id="3.40.50.11540:FF:000001">
    <property type="entry name" value="NADH dehydrogenase [ubiquinone] flavoprotein 1, mitochondrial"/>
    <property type="match status" value="1"/>
</dbReference>
<dbReference type="Gene3D" id="3.10.20.600">
    <property type="match status" value="1"/>
</dbReference>
<dbReference type="InterPro" id="IPR036249">
    <property type="entry name" value="Thioredoxin-like_sf"/>
</dbReference>
<keyword evidence="5" id="KW-0479">Metal-binding</keyword>
<dbReference type="SUPFAM" id="SSF142984">
    <property type="entry name" value="Nqo1 middle domain-like"/>
    <property type="match status" value="1"/>
</dbReference>
<dbReference type="EMBL" id="BKBW01000001">
    <property type="protein sequence ID" value="GEQ73074.1"/>
    <property type="molecule type" value="Genomic_DNA"/>
</dbReference>
<dbReference type="GO" id="GO:0010181">
    <property type="term" value="F:FMN binding"/>
    <property type="evidence" value="ECO:0007669"/>
    <property type="project" value="InterPro"/>
</dbReference>
<evidence type="ECO:0000256" key="6">
    <source>
        <dbReference type="ARBA" id="ARBA00023004"/>
    </source>
</evidence>
<evidence type="ECO:0000256" key="2">
    <source>
        <dbReference type="ARBA" id="ARBA00001966"/>
    </source>
</evidence>
<protein>
    <recommendedName>
        <fullName evidence="8">NADH-ubiquinone oxidoreductase 51kDa subunit iron-sulphur binding domain-containing protein</fullName>
    </recommendedName>
</protein>
<evidence type="ECO:0000256" key="7">
    <source>
        <dbReference type="ARBA" id="ARBA00023014"/>
    </source>
</evidence>
<dbReference type="PANTHER" id="PTHR43578:SF3">
    <property type="entry name" value="NADH-QUINONE OXIDOREDUCTASE SUBUNIT F"/>
    <property type="match status" value="1"/>
</dbReference>
<keyword evidence="6" id="KW-0408">Iron</keyword>
<dbReference type="Pfam" id="PF01257">
    <property type="entry name" value="2Fe-2S_thioredx"/>
    <property type="match status" value="1"/>
</dbReference>
<comment type="similarity">
    <text evidence="3">Belongs to the complex I 51 kDa subunit family.</text>
</comment>
<proteinExistence type="inferred from homology"/>
<dbReference type="InterPro" id="IPR037207">
    <property type="entry name" value="Nuop51_4Fe4S-bd_sf"/>
</dbReference>
<dbReference type="Pfam" id="PF01512">
    <property type="entry name" value="Complex1_51K"/>
    <property type="match status" value="1"/>
</dbReference>
<dbReference type="Gene3D" id="3.40.50.11540">
    <property type="entry name" value="NADH-ubiquinone oxidoreductase 51kDa subunit"/>
    <property type="match status" value="1"/>
</dbReference>
<feature type="domain" description="NADH-ubiquinone oxidoreductase 51kDa subunit iron-sulphur binding" evidence="8">
    <location>
        <begin position="619"/>
        <end position="664"/>
    </location>
</feature>
<dbReference type="SUPFAM" id="SSF52833">
    <property type="entry name" value="Thioredoxin-like"/>
    <property type="match status" value="2"/>
</dbReference>
<dbReference type="InterPro" id="IPR037225">
    <property type="entry name" value="Nuo51_FMN-bd_sf"/>
</dbReference>
<dbReference type="GO" id="GO:0008137">
    <property type="term" value="F:NADH dehydrogenase (ubiquinone) activity"/>
    <property type="evidence" value="ECO:0007669"/>
    <property type="project" value="InterPro"/>
</dbReference>
<comment type="cofactor">
    <cofactor evidence="1">
        <name>FMN</name>
        <dbReference type="ChEBI" id="CHEBI:58210"/>
    </cofactor>
</comment>
<keyword evidence="7" id="KW-0411">Iron-sulfur</keyword>
<dbReference type="Gene3D" id="3.40.30.10">
    <property type="entry name" value="Glutaredoxin"/>
    <property type="match status" value="1"/>
</dbReference>